<gene>
    <name evidence="2" type="ORF">C4E15_00690</name>
</gene>
<evidence type="ECO:0000313" key="2">
    <source>
        <dbReference type="EMBL" id="PPA77849.1"/>
    </source>
</evidence>
<feature type="chain" id="PRO_5015496746" evidence="1">
    <location>
        <begin position="25"/>
        <end position="117"/>
    </location>
</feature>
<accession>A0A2S5GXX4</accession>
<dbReference type="AlphaFoldDB" id="A0A2S5GXX4"/>
<dbReference type="EMBL" id="PREU01000001">
    <property type="protein sequence ID" value="PPA77849.1"/>
    <property type="molecule type" value="Genomic_DNA"/>
</dbReference>
<name>A0A2S5GXX4_9BURK</name>
<proteinExistence type="predicted"/>
<protein>
    <submittedName>
        <fullName evidence="2">Uncharacterized protein</fullName>
    </submittedName>
</protein>
<evidence type="ECO:0000313" key="3">
    <source>
        <dbReference type="Proteomes" id="UP000239990"/>
    </source>
</evidence>
<keyword evidence="1" id="KW-0732">Signal</keyword>
<comment type="caution">
    <text evidence="2">The sequence shown here is derived from an EMBL/GenBank/DDBJ whole genome shotgun (WGS) entry which is preliminary data.</text>
</comment>
<reference evidence="2 3" key="1">
    <citation type="submission" date="2018-02" db="EMBL/GenBank/DDBJ databases">
        <title>Draft Genome of Achromobacter spanius stain 6.</title>
        <authorList>
            <person name="Gunasekera T.S."/>
            <person name="Radwan O."/>
            <person name="Ruiz O.N."/>
        </authorList>
    </citation>
    <scope>NUCLEOTIDE SEQUENCE [LARGE SCALE GENOMIC DNA]</scope>
    <source>
        <strain evidence="2 3">6</strain>
    </source>
</reference>
<feature type="signal peptide" evidence="1">
    <location>
        <begin position="1"/>
        <end position="24"/>
    </location>
</feature>
<organism evidence="2 3">
    <name type="scientific">Achromobacter spanius</name>
    <dbReference type="NCBI Taxonomy" id="217203"/>
    <lineage>
        <taxon>Bacteria</taxon>
        <taxon>Pseudomonadati</taxon>
        <taxon>Pseudomonadota</taxon>
        <taxon>Betaproteobacteria</taxon>
        <taxon>Burkholderiales</taxon>
        <taxon>Alcaligenaceae</taxon>
        <taxon>Achromobacter</taxon>
    </lineage>
</organism>
<dbReference type="RefSeq" id="WP_104141782.1">
    <property type="nucleotide sequence ID" value="NZ_PREU01000001.1"/>
</dbReference>
<dbReference type="Proteomes" id="UP000239990">
    <property type="component" value="Unassembled WGS sequence"/>
</dbReference>
<sequence>MVKINNWFFAQLACAVALSSNAVAAPSSDEIMKECAISSSIARGIMEKRQHGASMRQLMEDASRTEDEYMKGIKMLFIEQAFRVPSYESAERKSKAVDEFENLGYAGCYMALTGDKK</sequence>
<evidence type="ECO:0000256" key="1">
    <source>
        <dbReference type="SAM" id="SignalP"/>
    </source>
</evidence>